<evidence type="ECO:0000313" key="9">
    <source>
        <dbReference type="EMBL" id="CAA0828608.1"/>
    </source>
</evidence>
<organism evidence="9 10">
    <name type="scientific">Striga hermonthica</name>
    <name type="common">Purple witchweed</name>
    <name type="synonym">Buchnera hermonthica</name>
    <dbReference type="NCBI Taxonomy" id="68872"/>
    <lineage>
        <taxon>Eukaryota</taxon>
        <taxon>Viridiplantae</taxon>
        <taxon>Streptophyta</taxon>
        <taxon>Embryophyta</taxon>
        <taxon>Tracheophyta</taxon>
        <taxon>Spermatophyta</taxon>
        <taxon>Magnoliopsida</taxon>
        <taxon>eudicotyledons</taxon>
        <taxon>Gunneridae</taxon>
        <taxon>Pentapetalae</taxon>
        <taxon>asterids</taxon>
        <taxon>lamiids</taxon>
        <taxon>Lamiales</taxon>
        <taxon>Orobanchaceae</taxon>
        <taxon>Buchnereae</taxon>
        <taxon>Striga</taxon>
    </lineage>
</organism>
<dbReference type="EMBL" id="CACSLK010027752">
    <property type="protein sequence ID" value="CAA0828608.1"/>
    <property type="molecule type" value="Genomic_DNA"/>
</dbReference>
<dbReference type="InterPro" id="IPR045249">
    <property type="entry name" value="HARBI1-like"/>
</dbReference>
<evidence type="ECO:0000256" key="6">
    <source>
        <dbReference type="ARBA" id="ARBA00022801"/>
    </source>
</evidence>
<evidence type="ECO:0000256" key="4">
    <source>
        <dbReference type="ARBA" id="ARBA00022722"/>
    </source>
</evidence>
<evidence type="ECO:0000259" key="8">
    <source>
        <dbReference type="Pfam" id="PF13359"/>
    </source>
</evidence>
<keyword evidence="10" id="KW-1185">Reference proteome</keyword>
<dbReference type="Pfam" id="PF13359">
    <property type="entry name" value="DDE_Tnp_4"/>
    <property type="match status" value="1"/>
</dbReference>
<reference evidence="9" key="1">
    <citation type="submission" date="2019-12" db="EMBL/GenBank/DDBJ databases">
        <authorList>
            <person name="Scholes J."/>
        </authorList>
    </citation>
    <scope>NUCLEOTIDE SEQUENCE</scope>
</reference>
<comment type="cofactor">
    <cofactor evidence="1">
        <name>a divalent metal cation</name>
        <dbReference type="ChEBI" id="CHEBI:60240"/>
    </cofactor>
</comment>
<dbReference type="PANTHER" id="PTHR22930">
    <property type="match status" value="1"/>
</dbReference>
<feature type="domain" description="DDE Tnp4" evidence="8">
    <location>
        <begin position="201"/>
        <end position="321"/>
    </location>
</feature>
<evidence type="ECO:0000256" key="2">
    <source>
        <dbReference type="ARBA" id="ARBA00004123"/>
    </source>
</evidence>
<dbReference type="GO" id="GO:0046872">
    <property type="term" value="F:metal ion binding"/>
    <property type="evidence" value="ECO:0007669"/>
    <property type="project" value="UniProtKB-KW"/>
</dbReference>
<evidence type="ECO:0000256" key="7">
    <source>
        <dbReference type="ARBA" id="ARBA00023242"/>
    </source>
</evidence>
<keyword evidence="7" id="KW-0539">Nucleus</keyword>
<dbReference type="GO" id="GO:0004518">
    <property type="term" value="F:nuclease activity"/>
    <property type="evidence" value="ECO:0007669"/>
    <property type="project" value="UniProtKB-KW"/>
</dbReference>
<comment type="subcellular location">
    <subcellularLocation>
        <location evidence="2">Nucleus</location>
    </subcellularLocation>
</comment>
<keyword evidence="6" id="KW-0378">Hydrolase</keyword>
<keyword evidence="5" id="KW-0479">Metal-binding</keyword>
<dbReference type="GO" id="GO:0005634">
    <property type="term" value="C:nucleus"/>
    <property type="evidence" value="ECO:0007669"/>
    <property type="project" value="UniProtKB-SubCell"/>
</dbReference>
<dbReference type="OrthoDB" id="1696744at2759"/>
<evidence type="ECO:0000256" key="5">
    <source>
        <dbReference type="ARBA" id="ARBA00022723"/>
    </source>
</evidence>
<sequence>MYSWSDLNVSLKERNNKPAKLTTMEQAMHDLQAMPNMDEDLFQMSYVDDSDTYEEEIDDLPEDIDSKFETLEDYNPLEASLMMGAQFQQLVNIYESFSSAFPPLRRIPYRESTYSGLDWGIKGNDLRLKHSENQERQSVVIVTNSSMLFVIFPPTTFVPRNINRVAPWIRNNRNLYPYFKDCIGAIDGTIIPAWVPEGQQARWEGSANDARIFNQTLSDPRYNFPYPPPGKFYVEDSGYALSGFMTPYRGERYHLPEWLGSNQLPENARELFNRRHATVRNVIEHSFGLLKGKFPMIKRLMPNYKVHSQTDIVIACCVLHNLIRMHEPLENMPPEFSNPKYVRRHDPTDRTFPFMSSNNSNVGGGEHCVLRENIAQALWENRR</sequence>
<proteinExistence type="inferred from homology"/>
<evidence type="ECO:0000256" key="3">
    <source>
        <dbReference type="ARBA" id="ARBA00006958"/>
    </source>
</evidence>
<keyword evidence="4" id="KW-0540">Nuclease</keyword>
<dbReference type="GO" id="GO:0016787">
    <property type="term" value="F:hydrolase activity"/>
    <property type="evidence" value="ECO:0007669"/>
    <property type="project" value="UniProtKB-KW"/>
</dbReference>
<dbReference type="PANTHER" id="PTHR22930:SF228">
    <property type="entry name" value="PROTEIN ALP1-LIKE"/>
    <property type="match status" value="1"/>
</dbReference>
<evidence type="ECO:0000256" key="1">
    <source>
        <dbReference type="ARBA" id="ARBA00001968"/>
    </source>
</evidence>
<accession>A0A9N7RGA7</accession>
<name>A0A9N7RGA7_STRHE</name>
<protein>
    <recommendedName>
        <fullName evidence="8">DDE Tnp4 domain-containing protein</fullName>
    </recommendedName>
</protein>
<dbReference type="Proteomes" id="UP001153555">
    <property type="component" value="Unassembled WGS sequence"/>
</dbReference>
<gene>
    <name evidence="9" type="ORF">SHERM_24303</name>
</gene>
<comment type="similarity">
    <text evidence="3">Belongs to the HARBI1 family.</text>
</comment>
<dbReference type="AlphaFoldDB" id="A0A9N7RGA7"/>
<comment type="caution">
    <text evidence="9">The sequence shown here is derived from an EMBL/GenBank/DDBJ whole genome shotgun (WGS) entry which is preliminary data.</text>
</comment>
<evidence type="ECO:0000313" key="10">
    <source>
        <dbReference type="Proteomes" id="UP001153555"/>
    </source>
</evidence>
<dbReference type="InterPro" id="IPR027806">
    <property type="entry name" value="HARBI1_dom"/>
</dbReference>